<dbReference type="InterPro" id="IPR011991">
    <property type="entry name" value="ArsR-like_HTH"/>
</dbReference>
<dbReference type="Gene3D" id="1.10.10.10">
    <property type="entry name" value="Winged helix-like DNA-binding domain superfamily/Winged helix DNA-binding domain"/>
    <property type="match status" value="1"/>
</dbReference>
<dbReference type="PANTHER" id="PTHR43132">
    <property type="entry name" value="ARSENICAL RESISTANCE OPERON REPRESSOR ARSR-RELATED"/>
    <property type="match status" value="1"/>
</dbReference>
<feature type="domain" description="HTH arsR-type" evidence="4">
    <location>
        <begin position="10"/>
        <end position="103"/>
    </location>
</feature>
<dbReference type="SUPFAM" id="SSF46785">
    <property type="entry name" value="Winged helix' DNA-binding domain"/>
    <property type="match status" value="1"/>
</dbReference>
<keyword evidence="2" id="KW-0238">DNA-binding</keyword>
<name>A0AAU3GK47_9ACTN</name>
<evidence type="ECO:0000313" key="5">
    <source>
        <dbReference type="EMBL" id="WTY93413.1"/>
    </source>
</evidence>
<evidence type="ECO:0000256" key="2">
    <source>
        <dbReference type="ARBA" id="ARBA00023125"/>
    </source>
</evidence>
<dbReference type="SMART" id="SM00418">
    <property type="entry name" value="HTH_ARSR"/>
    <property type="match status" value="1"/>
</dbReference>
<evidence type="ECO:0000256" key="1">
    <source>
        <dbReference type="ARBA" id="ARBA00023015"/>
    </source>
</evidence>
<dbReference type="InterPro" id="IPR036390">
    <property type="entry name" value="WH_DNA-bd_sf"/>
</dbReference>
<dbReference type="InterPro" id="IPR001845">
    <property type="entry name" value="HTH_ArsR_DNA-bd_dom"/>
</dbReference>
<accession>A0AAU3GK47</accession>
<sequence length="103" mass="10155">MSGPTPPGPQPWDGGRSGSCALAALLGPTRAAVLLIVAGRPDSTTNALAEGVGVSAATISHHTTVLRRSGLITTRRSGGSVHHSLAALGEVLLRGVGDAGRGA</sequence>
<dbReference type="InterPro" id="IPR036388">
    <property type="entry name" value="WH-like_DNA-bd_sf"/>
</dbReference>
<dbReference type="CDD" id="cd00090">
    <property type="entry name" value="HTH_ARSR"/>
    <property type="match status" value="1"/>
</dbReference>
<protein>
    <submittedName>
        <fullName evidence="5">Winged helix-turn-helix domain-containing protein</fullName>
    </submittedName>
</protein>
<dbReference type="GO" id="GO:0003700">
    <property type="term" value="F:DNA-binding transcription factor activity"/>
    <property type="evidence" value="ECO:0007669"/>
    <property type="project" value="InterPro"/>
</dbReference>
<dbReference type="Pfam" id="PF12840">
    <property type="entry name" value="HTH_20"/>
    <property type="match status" value="1"/>
</dbReference>
<dbReference type="InterPro" id="IPR051011">
    <property type="entry name" value="Metal_resp_trans_reg"/>
</dbReference>
<dbReference type="PROSITE" id="PS50987">
    <property type="entry name" value="HTH_ARSR_2"/>
    <property type="match status" value="1"/>
</dbReference>
<dbReference type="AlphaFoldDB" id="A0AAU3GK47"/>
<dbReference type="EMBL" id="CP109535">
    <property type="protein sequence ID" value="WTY93413.1"/>
    <property type="molecule type" value="Genomic_DNA"/>
</dbReference>
<reference evidence="5" key="1">
    <citation type="submission" date="2022-10" db="EMBL/GenBank/DDBJ databases">
        <title>The complete genomes of actinobacterial strains from the NBC collection.</title>
        <authorList>
            <person name="Joergensen T.S."/>
            <person name="Alvarez Arevalo M."/>
            <person name="Sterndorff E.B."/>
            <person name="Faurdal D."/>
            <person name="Vuksanovic O."/>
            <person name="Mourched A.-S."/>
            <person name="Charusanti P."/>
            <person name="Shaw S."/>
            <person name="Blin K."/>
            <person name="Weber T."/>
        </authorList>
    </citation>
    <scope>NUCLEOTIDE SEQUENCE</scope>
    <source>
        <strain evidence="5">NBC_01401</strain>
    </source>
</reference>
<dbReference type="GO" id="GO:0003677">
    <property type="term" value="F:DNA binding"/>
    <property type="evidence" value="ECO:0007669"/>
    <property type="project" value="UniProtKB-KW"/>
</dbReference>
<dbReference type="EMBL" id="CP109535">
    <property type="protein sequence ID" value="WTY99962.1"/>
    <property type="molecule type" value="Genomic_DNA"/>
</dbReference>
<organism evidence="5">
    <name type="scientific">Streptomyces sp. NBC_01401</name>
    <dbReference type="NCBI Taxonomy" id="2903854"/>
    <lineage>
        <taxon>Bacteria</taxon>
        <taxon>Bacillati</taxon>
        <taxon>Actinomycetota</taxon>
        <taxon>Actinomycetes</taxon>
        <taxon>Kitasatosporales</taxon>
        <taxon>Streptomycetaceae</taxon>
        <taxon>Streptomyces</taxon>
    </lineage>
</organism>
<evidence type="ECO:0000313" key="6">
    <source>
        <dbReference type="EMBL" id="WTY99962.1"/>
    </source>
</evidence>
<dbReference type="PANTHER" id="PTHR43132:SF8">
    <property type="entry name" value="HTH-TYPE TRANSCRIPTIONAL REGULATOR KMTR"/>
    <property type="match status" value="1"/>
</dbReference>
<keyword evidence="1" id="KW-0805">Transcription regulation</keyword>
<evidence type="ECO:0000256" key="3">
    <source>
        <dbReference type="ARBA" id="ARBA00023163"/>
    </source>
</evidence>
<evidence type="ECO:0000259" key="4">
    <source>
        <dbReference type="PROSITE" id="PS50987"/>
    </source>
</evidence>
<keyword evidence="3" id="KW-0804">Transcription</keyword>
<gene>
    <name evidence="5" type="ORF">OG626_00215</name>
    <name evidence="6" type="ORF">OG626_36190</name>
</gene>
<dbReference type="PRINTS" id="PR00778">
    <property type="entry name" value="HTHARSR"/>
</dbReference>
<proteinExistence type="predicted"/>